<comment type="caution">
    <text evidence="2">The sequence shown here is derived from an EMBL/GenBank/DDBJ whole genome shotgun (WGS) entry which is preliminary data.</text>
</comment>
<dbReference type="Pfam" id="PF03583">
    <property type="entry name" value="LIP"/>
    <property type="match status" value="1"/>
</dbReference>
<evidence type="ECO:0000256" key="1">
    <source>
        <dbReference type="SAM" id="SignalP"/>
    </source>
</evidence>
<protein>
    <recommendedName>
        <fullName evidence="4">Lipase</fullName>
    </recommendedName>
</protein>
<organism evidence="2 3">
    <name type="scientific">Prescottella agglutinans</name>
    <dbReference type="NCBI Taxonomy" id="1644129"/>
    <lineage>
        <taxon>Bacteria</taxon>
        <taxon>Bacillati</taxon>
        <taxon>Actinomycetota</taxon>
        <taxon>Actinomycetes</taxon>
        <taxon>Mycobacteriales</taxon>
        <taxon>Nocardiaceae</taxon>
        <taxon>Prescottella</taxon>
    </lineage>
</organism>
<accession>A0ABT6MBU0</accession>
<dbReference type="EMBL" id="JARXVC010000007">
    <property type="protein sequence ID" value="MDH6281778.1"/>
    <property type="molecule type" value="Genomic_DNA"/>
</dbReference>
<dbReference type="SUPFAM" id="SSF53474">
    <property type="entry name" value="alpha/beta-Hydrolases"/>
    <property type="match status" value="1"/>
</dbReference>
<evidence type="ECO:0000313" key="2">
    <source>
        <dbReference type="EMBL" id="MDH6281778.1"/>
    </source>
</evidence>
<dbReference type="Proteomes" id="UP001160334">
    <property type="component" value="Unassembled WGS sequence"/>
</dbReference>
<dbReference type="PANTHER" id="PTHR34853">
    <property type="match status" value="1"/>
</dbReference>
<dbReference type="InterPro" id="IPR029058">
    <property type="entry name" value="AB_hydrolase_fold"/>
</dbReference>
<dbReference type="Gene3D" id="3.40.50.1820">
    <property type="entry name" value="alpha/beta hydrolase"/>
    <property type="match status" value="1"/>
</dbReference>
<feature type="chain" id="PRO_5047531324" description="Lipase" evidence="1">
    <location>
        <begin position="33"/>
        <end position="427"/>
    </location>
</feature>
<proteinExistence type="predicted"/>
<dbReference type="InterPro" id="IPR005152">
    <property type="entry name" value="Lipase_secreted"/>
</dbReference>
<dbReference type="RefSeq" id="WP_280761096.1">
    <property type="nucleotide sequence ID" value="NZ_JARXVC010000007.1"/>
</dbReference>
<sequence length="427" mass="45528">MTGNRIGRRFVTAIAVALLAGAPQILTPTAQAVPVVTPTRDDPGAVLESAPLPQSFWLPGTGAAYRITYETTGPNGRTPCTGMVFVPAGSPPQGGWPVIAWAHGTIGDSDADAPSRNGVDDASSSYVANWLARGYAVAATDYIGLGTPGVPPYLNGKAAAHSVIDSVRAARAVDNRLSPKWAVVGLSEGGQASVFTAHAATEYAPELDYRGAVATGVPSNIETIAPLAGPNFPPPSLAGLTNFMTFVIAGLRDTHPELDVNSYLTPIGRTLVDAAPEMPYPQFAQLAANVSVAQMLSRSLNDPAILAALRDYLQVPTHGYDRPLMIQQGVRGPDRADAVDTQARRGHEPGRYLPGVQGLSRRPHRQHVRRRGRRRRLRRQGIHVRARIGRTCMWALLRRVTRLARAGRVAPAARVARSTRVELSAAQ</sequence>
<evidence type="ECO:0000313" key="3">
    <source>
        <dbReference type="Proteomes" id="UP001160334"/>
    </source>
</evidence>
<reference evidence="2 3" key="1">
    <citation type="submission" date="2023-04" db="EMBL/GenBank/DDBJ databases">
        <title>Forest soil microbial communities from Buena Vista Peninsula, Colon Province, Panama.</title>
        <authorList>
            <person name="Bouskill N."/>
        </authorList>
    </citation>
    <scope>NUCLEOTIDE SEQUENCE [LARGE SCALE GENOMIC DNA]</scope>
    <source>
        <strain evidence="2 3">CFH S0262</strain>
    </source>
</reference>
<name>A0ABT6MBU0_9NOCA</name>
<keyword evidence="3" id="KW-1185">Reference proteome</keyword>
<keyword evidence="1" id="KW-0732">Signal</keyword>
<feature type="signal peptide" evidence="1">
    <location>
        <begin position="1"/>
        <end position="32"/>
    </location>
</feature>
<gene>
    <name evidence="2" type="ORF">M2280_003000</name>
</gene>
<dbReference type="PANTHER" id="PTHR34853:SF1">
    <property type="entry name" value="LIPASE 5"/>
    <property type="match status" value="1"/>
</dbReference>
<evidence type="ECO:0008006" key="4">
    <source>
        <dbReference type="Google" id="ProtNLM"/>
    </source>
</evidence>